<name>A0AAQ0FGZ8_BURCE</name>
<dbReference type="InterPro" id="IPR003856">
    <property type="entry name" value="LPS_length_determ_N"/>
</dbReference>
<evidence type="ECO:0000256" key="18">
    <source>
        <dbReference type="SAM" id="Coils"/>
    </source>
</evidence>
<evidence type="ECO:0000256" key="5">
    <source>
        <dbReference type="ARBA" id="ARBA00022679"/>
    </source>
</evidence>
<comment type="catalytic activity">
    <reaction evidence="14">
        <text>L-tyrosyl-[protein] + ATP = O-phospho-L-tyrosyl-[protein] + ADP + H(+)</text>
        <dbReference type="Rhea" id="RHEA:10596"/>
        <dbReference type="Rhea" id="RHEA-COMP:10136"/>
        <dbReference type="Rhea" id="RHEA-COMP:20101"/>
        <dbReference type="ChEBI" id="CHEBI:15378"/>
        <dbReference type="ChEBI" id="CHEBI:30616"/>
        <dbReference type="ChEBI" id="CHEBI:46858"/>
        <dbReference type="ChEBI" id="CHEBI:61978"/>
        <dbReference type="ChEBI" id="CHEBI:456216"/>
    </reaction>
</comment>
<dbReference type="InterPro" id="IPR025669">
    <property type="entry name" value="AAA_dom"/>
</dbReference>
<comment type="caution">
    <text evidence="23">The sequence shown here is derived from an EMBL/GenBank/DDBJ whole genome shotgun (WGS) entry which is preliminary data.</text>
</comment>
<keyword evidence="3" id="KW-1003">Cell membrane</keyword>
<keyword evidence="11 19" id="KW-0472">Membrane</keyword>
<evidence type="ECO:0000256" key="15">
    <source>
        <dbReference type="ARBA" id="ARBA00054296"/>
    </source>
</evidence>
<dbReference type="InterPro" id="IPR050445">
    <property type="entry name" value="Bact_polysacc_biosynth/exp"/>
</dbReference>
<evidence type="ECO:0000313" key="24">
    <source>
        <dbReference type="Proteomes" id="UP000248899"/>
    </source>
</evidence>
<evidence type="ECO:0000256" key="17">
    <source>
        <dbReference type="ARBA" id="ARBA00081049"/>
    </source>
</evidence>
<dbReference type="GO" id="GO:0005886">
    <property type="term" value="C:plasma membrane"/>
    <property type="evidence" value="ECO:0007669"/>
    <property type="project" value="UniProtKB-SubCell"/>
</dbReference>
<dbReference type="PANTHER" id="PTHR32309">
    <property type="entry name" value="TYROSINE-PROTEIN KINASE"/>
    <property type="match status" value="1"/>
</dbReference>
<evidence type="ECO:0000256" key="6">
    <source>
        <dbReference type="ARBA" id="ARBA00022692"/>
    </source>
</evidence>
<dbReference type="InterPro" id="IPR032807">
    <property type="entry name" value="GNVR"/>
</dbReference>
<dbReference type="Proteomes" id="UP000248899">
    <property type="component" value="Unassembled WGS sequence"/>
</dbReference>
<dbReference type="InterPro" id="IPR027417">
    <property type="entry name" value="P-loop_NTPase"/>
</dbReference>
<reference evidence="23 24" key="1">
    <citation type="submission" date="2018-06" db="EMBL/GenBank/DDBJ databases">
        <title>Towards the identification of Burkholderia cepacia strain which caused fatal septicemia.</title>
        <authorList>
            <person name="Bui L.A.T."/>
            <person name="Zakharova I.B."/>
            <person name="Shpak I.M."/>
            <person name="Teteryatnikova N."/>
            <person name="Ustinov D.V."/>
            <person name="Kuzyutina Y.A."/>
            <person name="Nguyen H.N."/>
            <person name="Antonov A.S."/>
            <person name="Avdyusheva E.F."/>
            <person name="Victorov D.V."/>
        </authorList>
    </citation>
    <scope>NUCLEOTIDE SEQUENCE [LARGE SCALE GENOMIC DNA]</scope>
    <source>
        <strain evidence="23 24">PT02</strain>
    </source>
</reference>
<evidence type="ECO:0000256" key="11">
    <source>
        <dbReference type="ARBA" id="ARBA00023136"/>
    </source>
</evidence>
<protein>
    <recommendedName>
        <fullName evidence="16">Putative tyrosine-protein kinase EpsB</fullName>
    </recommendedName>
    <alternativeName>
        <fullName evidence="17">EPS I polysaccharide export protein EpsB</fullName>
    </alternativeName>
</protein>
<evidence type="ECO:0000259" key="21">
    <source>
        <dbReference type="Pfam" id="PF13614"/>
    </source>
</evidence>
<keyword evidence="5" id="KW-0808">Transferase</keyword>
<dbReference type="Pfam" id="PF23607">
    <property type="entry name" value="WZC_N"/>
    <property type="match status" value="1"/>
</dbReference>
<keyword evidence="4" id="KW-0997">Cell inner membrane</keyword>
<feature type="domain" description="Polysaccharide chain length determinant N-terminal" evidence="20">
    <location>
        <begin position="23"/>
        <end position="112"/>
    </location>
</feature>
<gene>
    <name evidence="23" type="ORF">DPR02_00155</name>
</gene>
<keyword evidence="12" id="KW-0829">Tyrosine-protein kinase</keyword>
<dbReference type="GO" id="GO:0042802">
    <property type="term" value="F:identical protein binding"/>
    <property type="evidence" value="ECO:0007669"/>
    <property type="project" value="UniProtKB-ARBA"/>
</dbReference>
<feature type="domain" description="AAA" evidence="21">
    <location>
        <begin position="559"/>
        <end position="676"/>
    </location>
</feature>
<sequence>MNKISMNREPGQSVDTGLDGEPELVRYLDVVLSNWRLVGGVAAIVFAVGVAYACLARPVYESNILIQVEDGPASADGLLGSVSSFFDAKMAAAAEIEILKSRMVVDHAVEDLRLYIDARPKHLPIIGRWVAARAYGLSRPGLLGFGGYCWGAETIDVGRFDVPKAFAGESFELTTLPDGRFRLDRGDLERPIEGKVGVLVESDQSGGRFAIRVDALSAQPGAVFRVVRHSKLKTLQTLQKHLNVAEVRKQSDIISVSLKGNEPDKVANILNTIGTAYVAQNIKRKSAEAEKSLAFLEGVAPQLKRELERAEAQYNTMRSKRGTFNLGIEAQAYLQDSIATQTTLLALQQKRAEASARFAAGHPDMQSLDRQIAGVQQKIDALSGRLRGLPEIEQDELRLKRDVEVNNAMYVGVLNNIQQLRLVSAGKVGNVREVDRAPVPEEPVEPRKSLILALSAILGVMLGVTAAAARETLYGGVADADDIERRTGLSVCGTIPRSTLPRAEGTAAVRRGKRPVLLADDGPHDPAIESLRSLRTALGLALFDAKNNRVLLTGPSPAVGKSFVAANLAAVLAAGGQRVLLVDADMRRGRLNETFDVSRSPGLSEVLAGNASLDEVTHRGVSARLDFVATGAISPRASELLLGECTTRLLDEMSTAYDVVIVDTPPVLAVSDASILARHCATVFLVARFRQSTVGELVEASKQLDRITSGLRGVVFNGVDTRAFGYRSKYGAYRYAHYGYESMREEGESARAADGGRLRRHWRKQ</sequence>
<evidence type="ECO:0000256" key="1">
    <source>
        <dbReference type="ARBA" id="ARBA00004429"/>
    </source>
</evidence>
<dbReference type="PANTHER" id="PTHR32309:SF32">
    <property type="entry name" value="TYROSINE-PROTEIN KINASE ETK-RELATED"/>
    <property type="match status" value="1"/>
</dbReference>
<dbReference type="FunFam" id="3.40.50.300:FF:000527">
    <property type="entry name" value="Tyrosine-protein kinase etk"/>
    <property type="match status" value="1"/>
</dbReference>
<dbReference type="Pfam" id="PF13614">
    <property type="entry name" value="AAA_31"/>
    <property type="match status" value="1"/>
</dbReference>
<evidence type="ECO:0000256" key="7">
    <source>
        <dbReference type="ARBA" id="ARBA00022741"/>
    </source>
</evidence>
<dbReference type="EMBL" id="QLUZ01000001">
    <property type="protein sequence ID" value="RAQ16204.1"/>
    <property type="molecule type" value="Genomic_DNA"/>
</dbReference>
<evidence type="ECO:0000259" key="22">
    <source>
        <dbReference type="Pfam" id="PF13807"/>
    </source>
</evidence>
<feature type="coiled-coil region" evidence="18">
    <location>
        <begin position="293"/>
        <end position="320"/>
    </location>
</feature>
<dbReference type="SUPFAM" id="SSF52540">
    <property type="entry name" value="P-loop containing nucleoside triphosphate hydrolases"/>
    <property type="match status" value="1"/>
</dbReference>
<dbReference type="CDD" id="cd05387">
    <property type="entry name" value="BY-kinase"/>
    <property type="match status" value="1"/>
</dbReference>
<comment type="similarity">
    <text evidence="2">Belongs to the etk/wzc family.</text>
</comment>
<evidence type="ECO:0000256" key="14">
    <source>
        <dbReference type="ARBA" id="ARBA00053015"/>
    </source>
</evidence>
<dbReference type="NCBIfam" id="TIGR01007">
    <property type="entry name" value="eps_fam"/>
    <property type="match status" value="1"/>
</dbReference>
<evidence type="ECO:0000256" key="19">
    <source>
        <dbReference type="SAM" id="Phobius"/>
    </source>
</evidence>
<evidence type="ECO:0000259" key="20">
    <source>
        <dbReference type="Pfam" id="PF02706"/>
    </source>
</evidence>
<evidence type="ECO:0000313" key="23">
    <source>
        <dbReference type="EMBL" id="RAQ16204.1"/>
    </source>
</evidence>
<dbReference type="InterPro" id="IPR005700">
    <property type="entry name" value="EPS_ExoP-like"/>
</dbReference>
<dbReference type="Pfam" id="PF13807">
    <property type="entry name" value="GNVR"/>
    <property type="match status" value="1"/>
</dbReference>
<dbReference type="AlphaFoldDB" id="A0AAQ0FGZ8"/>
<evidence type="ECO:0000256" key="9">
    <source>
        <dbReference type="ARBA" id="ARBA00022840"/>
    </source>
</evidence>
<keyword evidence="10 19" id="KW-1133">Transmembrane helix</keyword>
<accession>A0AAQ0FGZ8</accession>
<organism evidence="23 24">
    <name type="scientific">Burkholderia cepacia</name>
    <name type="common">Pseudomonas cepacia</name>
    <dbReference type="NCBI Taxonomy" id="292"/>
    <lineage>
        <taxon>Bacteria</taxon>
        <taxon>Pseudomonadati</taxon>
        <taxon>Pseudomonadota</taxon>
        <taxon>Betaproteobacteria</taxon>
        <taxon>Burkholderiales</taxon>
        <taxon>Burkholderiaceae</taxon>
        <taxon>Burkholderia</taxon>
        <taxon>Burkholderia cepacia complex</taxon>
    </lineage>
</organism>
<evidence type="ECO:0000256" key="13">
    <source>
        <dbReference type="ARBA" id="ARBA00023169"/>
    </source>
</evidence>
<dbReference type="Pfam" id="PF02706">
    <property type="entry name" value="Wzz"/>
    <property type="match status" value="1"/>
</dbReference>
<keyword evidence="6 19" id="KW-0812">Transmembrane</keyword>
<dbReference type="InterPro" id="IPR005702">
    <property type="entry name" value="Wzc-like_C"/>
</dbReference>
<evidence type="ECO:0000256" key="12">
    <source>
        <dbReference type="ARBA" id="ARBA00023137"/>
    </source>
</evidence>
<evidence type="ECO:0000256" key="10">
    <source>
        <dbReference type="ARBA" id="ARBA00022989"/>
    </source>
</evidence>
<proteinExistence type="inferred from homology"/>
<evidence type="ECO:0000256" key="16">
    <source>
        <dbReference type="ARBA" id="ARBA00067833"/>
    </source>
</evidence>
<keyword evidence="18" id="KW-0175">Coiled coil</keyword>
<evidence type="ECO:0000256" key="2">
    <source>
        <dbReference type="ARBA" id="ARBA00008883"/>
    </source>
</evidence>
<dbReference type="GO" id="GO:0005524">
    <property type="term" value="F:ATP binding"/>
    <property type="evidence" value="ECO:0007669"/>
    <property type="project" value="UniProtKB-KW"/>
</dbReference>
<keyword evidence="8 23" id="KW-0418">Kinase</keyword>
<feature type="transmembrane region" description="Helical" evidence="19">
    <location>
        <begin position="35"/>
        <end position="55"/>
    </location>
</feature>
<dbReference type="Gene3D" id="3.40.50.300">
    <property type="entry name" value="P-loop containing nucleotide triphosphate hydrolases"/>
    <property type="match status" value="1"/>
</dbReference>
<dbReference type="GO" id="GO:0000271">
    <property type="term" value="P:polysaccharide biosynthetic process"/>
    <property type="evidence" value="ECO:0007669"/>
    <property type="project" value="UniProtKB-KW"/>
</dbReference>
<evidence type="ECO:0000256" key="3">
    <source>
        <dbReference type="ARBA" id="ARBA00022475"/>
    </source>
</evidence>
<keyword evidence="13" id="KW-0270">Exopolysaccharide synthesis</keyword>
<feature type="domain" description="Tyrosine-protein kinase G-rich" evidence="22">
    <location>
        <begin position="392"/>
        <end position="471"/>
    </location>
</feature>
<keyword evidence="7" id="KW-0547">Nucleotide-binding</keyword>
<dbReference type="NCBIfam" id="TIGR01005">
    <property type="entry name" value="eps_transp_fam"/>
    <property type="match status" value="1"/>
</dbReference>
<evidence type="ECO:0000256" key="4">
    <source>
        <dbReference type="ARBA" id="ARBA00022519"/>
    </source>
</evidence>
<dbReference type="GO" id="GO:0004713">
    <property type="term" value="F:protein tyrosine kinase activity"/>
    <property type="evidence" value="ECO:0007669"/>
    <property type="project" value="UniProtKB-KW"/>
</dbReference>
<keyword evidence="9" id="KW-0067">ATP-binding</keyword>
<evidence type="ECO:0000256" key="8">
    <source>
        <dbReference type="ARBA" id="ARBA00022777"/>
    </source>
</evidence>
<comment type="subcellular location">
    <subcellularLocation>
        <location evidence="1">Cell inner membrane</location>
        <topology evidence="1">Multi-pass membrane protein</topology>
    </subcellularLocation>
</comment>
<comment type="function">
    <text evidence="15">Probably involved in polymerization and/or export of exopolysaccharide EPS I which functions as a virulence factor. May be involved in an ATP-dependent process in the pathway for EPS I production, possibly export of the trimeric repeat units across the inner membrane or their polymerization.</text>
</comment>